<evidence type="ECO:0000313" key="2">
    <source>
        <dbReference type="Proteomes" id="UP000549971"/>
    </source>
</evidence>
<reference evidence="1 2" key="1">
    <citation type="submission" date="2020-08" db="EMBL/GenBank/DDBJ databases">
        <title>Sequencing the genomes of 1000 actinobacteria strains.</title>
        <authorList>
            <person name="Klenk H.-P."/>
        </authorList>
    </citation>
    <scope>NUCLEOTIDE SEQUENCE [LARGE SCALE GENOMIC DNA]</scope>
    <source>
        <strain evidence="1 2">DSM 28967</strain>
    </source>
</reference>
<proteinExistence type="predicted"/>
<protein>
    <submittedName>
        <fullName evidence="1">Uncharacterized protein</fullName>
    </submittedName>
</protein>
<sequence length="185" mass="19868">MGPTTVAAQGDEESIMVLPPARTRDEAYVYLDLTPCGQCGSVEVDWRHGIAQVDGELVSAYDGTCQGCAAEREYLFRLPAREHAGGTPNFGGAEPSELIDPGQWLDLADQLMSAVPTDDPRAADESARFAAAAVAEVLKFVPPGAPAVPPELFWSGAGRQVYDEQPGRFRRDRLQVVLDTYSGVS</sequence>
<name>A0A7W9JDR4_9ACTN</name>
<gene>
    <name evidence="1" type="ORF">HDA39_006844</name>
</gene>
<dbReference type="RefSeq" id="WP_238356213.1">
    <property type="nucleotide sequence ID" value="NZ_JACHMY010000001.1"/>
</dbReference>
<dbReference type="Proteomes" id="UP000549971">
    <property type="component" value="Unassembled WGS sequence"/>
</dbReference>
<accession>A0A7W9JDR4</accession>
<dbReference type="EMBL" id="JACHMY010000001">
    <property type="protein sequence ID" value="MBB5840110.1"/>
    <property type="molecule type" value="Genomic_DNA"/>
</dbReference>
<dbReference type="AlphaFoldDB" id="A0A7W9JDR4"/>
<organism evidence="1 2">
    <name type="scientific">Kribbella italica</name>
    <dbReference type="NCBI Taxonomy" id="1540520"/>
    <lineage>
        <taxon>Bacteria</taxon>
        <taxon>Bacillati</taxon>
        <taxon>Actinomycetota</taxon>
        <taxon>Actinomycetes</taxon>
        <taxon>Propionibacteriales</taxon>
        <taxon>Kribbellaceae</taxon>
        <taxon>Kribbella</taxon>
    </lineage>
</organism>
<keyword evidence="2" id="KW-1185">Reference proteome</keyword>
<comment type="caution">
    <text evidence="1">The sequence shown here is derived from an EMBL/GenBank/DDBJ whole genome shotgun (WGS) entry which is preliminary data.</text>
</comment>
<evidence type="ECO:0000313" key="1">
    <source>
        <dbReference type="EMBL" id="MBB5840110.1"/>
    </source>
</evidence>